<dbReference type="EMBL" id="BAAAMU010000017">
    <property type="protein sequence ID" value="GAA1630561.1"/>
    <property type="molecule type" value="Genomic_DNA"/>
</dbReference>
<evidence type="ECO:0000313" key="1">
    <source>
        <dbReference type="EMBL" id="GAA1630561.1"/>
    </source>
</evidence>
<protein>
    <submittedName>
        <fullName evidence="1">Uncharacterized protein</fullName>
    </submittedName>
</protein>
<dbReference type="Proteomes" id="UP001500064">
    <property type="component" value="Unassembled WGS sequence"/>
</dbReference>
<keyword evidence="2" id="KW-1185">Reference proteome</keyword>
<name>A0ABN2F6X6_9ACTN</name>
<reference evidence="1 2" key="1">
    <citation type="journal article" date="2019" name="Int. J. Syst. Evol. Microbiol.">
        <title>The Global Catalogue of Microorganisms (GCM) 10K type strain sequencing project: providing services to taxonomists for standard genome sequencing and annotation.</title>
        <authorList>
            <consortium name="The Broad Institute Genomics Platform"/>
            <consortium name="The Broad Institute Genome Sequencing Center for Infectious Disease"/>
            <person name="Wu L."/>
            <person name="Ma J."/>
        </authorList>
    </citation>
    <scope>NUCLEOTIDE SEQUENCE [LARGE SCALE GENOMIC DNA]</scope>
    <source>
        <strain evidence="1 2">JCM 13929</strain>
    </source>
</reference>
<comment type="caution">
    <text evidence="1">The sequence shown here is derived from an EMBL/GenBank/DDBJ whole genome shotgun (WGS) entry which is preliminary data.</text>
</comment>
<gene>
    <name evidence="1" type="ORF">GCM10009733_029160</name>
</gene>
<proteinExistence type="predicted"/>
<organism evidence="1 2">
    <name type="scientific">Nonomuraea maheshkhaliensis</name>
    <dbReference type="NCBI Taxonomy" id="419590"/>
    <lineage>
        <taxon>Bacteria</taxon>
        <taxon>Bacillati</taxon>
        <taxon>Actinomycetota</taxon>
        <taxon>Actinomycetes</taxon>
        <taxon>Streptosporangiales</taxon>
        <taxon>Streptosporangiaceae</taxon>
        <taxon>Nonomuraea</taxon>
    </lineage>
</organism>
<accession>A0ABN2F6X6</accession>
<evidence type="ECO:0000313" key="2">
    <source>
        <dbReference type="Proteomes" id="UP001500064"/>
    </source>
</evidence>
<sequence length="58" mass="6185">MRKIVEVLSPATCAAAAIDIPLAARSERSLAATTLNCIRLSQPSVTKLSVCTWSLARE</sequence>